<sequence>MRAPGGRLPVWAWVVGFHAVCFLAAFVLHQGRLVAYAYPAGAVVCCALLLRRRETADFLVFTLWLWFLGPEMRRVVDFGVGWTPKSTVMLAMPVASCVCLVPALRAHRRVAPDMTRALATALTAVVFAFVTGALVNGKAPALGGLLDWLPPVLVGAWAAGAGPETPVLRRALERTALWGAIVLGAYGLVQFLVLPEWDAFWMRNAPINSIGNPHPFQVRVFGTLNSPNPYGAVLGALLIMVLAGARSRGRALATAAGVVGIGLSLVRTAWLGIVIAVGALARAGRTRALVAIVLAATLTVVGLAFVGGPVGEAIGERVANSYQSGGKDKSLNDRTDVYRKTLPVVLGSATGKGLGSTGVSTKLSNAQGKPGAAGTFDSGLLEVLYTYGLPLGLVLLVVLLLAVCAAWRRARESDDDFLVACGAAVAGLLVQLLLGNPLTGAPGVLFWVLLALLSRVRGSGTPVAGASLAEQGRRSRTLV</sequence>
<protein>
    <submittedName>
        <fullName evidence="7">O-antigen ligase-like membrane protein</fullName>
    </submittedName>
</protein>
<feature type="transmembrane region" description="Helical" evidence="5">
    <location>
        <begin position="384"/>
        <end position="405"/>
    </location>
</feature>
<feature type="transmembrane region" description="Helical" evidence="5">
    <location>
        <begin position="7"/>
        <end position="27"/>
    </location>
</feature>
<dbReference type="InterPro" id="IPR007016">
    <property type="entry name" value="O-antigen_ligase-rel_domated"/>
</dbReference>
<evidence type="ECO:0000256" key="4">
    <source>
        <dbReference type="ARBA" id="ARBA00023136"/>
    </source>
</evidence>
<feature type="domain" description="O-antigen ligase-related" evidence="6">
    <location>
        <begin position="253"/>
        <end position="395"/>
    </location>
</feature>
<evidence type="ECO:0000313" key="8">
    <source>
        <dbReference type="Proteomes" id="UP000293638"/>
    </source>
</evidence>
<organism evidence="7 8">
    <name type="scientific">Motilibacter rhizosphaerae</name>
    <dbReference type="NCBI Taxonomy" id="598652"/>
    <lineage>
        <taxon>Bacteria</taxon>
        <taxon>Bacillati</taxon>
        <taxon>Actinomycetota</taxon>
        <taxon>Actinomycetes</taxon>
        <taxon>Motilibacterales</taxon>
        <taxon>Motilibacteraceae</taxon>
        <taxon>Motilibacter</taxon>
    </lineage>
</organism>
<feature type="transmembrane region" description="Helical" evidence="5">
    <location>
        <begin position="117"/>
        <end position="135"/>
    </location>
</feature>
<dbReference type="EMBL" id="SGXD01000003">
    <property type="protein sequence ID" value="RZS87403.1"/>
    <property type="molecule type" value="Genomic_DNA"/>
</dbReference>
<proteinExistence type="predicted"/>
<dbReference type="AlphaFoldDB" id="A0A4Q7NQB4"/>
<feature type="transmembrane region" description="Helical" evidence="5">
    <location>
        <begin position="33"/>
        <end position="51"/>
    </location>
</feature>
<gene>
    <name evidence="7" type="ORF">EV189_2832</name>
</gene>
<dbReference type="RefSeq" id="WP_130493530.1">
    <property type="nucleotide sequence ID" value="NZ_SGXD01000003.1"/>
</dbReference>
<dbReference type="Pfam" id="PF04932">
    <property type="entry name" value="Wzy_C"/>
    <property type="match status" value="1"/>
</dbReference>
<dbReference type="PANTHER" id="PTHR37422:SF13">
    <property type="entry name" value="LIPOPOLYSACCHARIDE BIOSYNTHESIS PROTEIN PA4999-RELATED"/>
    <property type="match status" value="1"/>
</dbReference>
<keyword evidence="7" id="KW-0436">Ligase</keyword>
<evidence type="ECO:0000313" key="7">
    <source>
        <dbReference type="EMBL" id="RZS87403.1"/>
    </source>
</evidence>
<keyword evidence="3 5" id="KW-1133">Transmembrane helix</keyword>
<feature type="transmembrane region" description="Helical" evidence="5">
    <location>
        <begin position="88"/>
        <end position="105"/>
    </location>
</feature>
<evidence type="ECO:0000256" key="1">
    <source>
        <dbReference type="ARBA" id="ARBA00004141"/>
    </source>
</evidence>
<keyword evidence="8" id="KW-1185">Reference proteome</keyword>
<feature type="transmembrane region" description="Helical" evidence="5">
    <location>
        <begin position="288"/>
        <end position="307"/>
    </location>
</feature>
<accession>A0A4Q7NQB4</accession>
<feature type="transmembrane region" description="Helical" evidence="5">
    <location>
        <begin position="229"/>
        <end position="245"/>
    </location>
</feature>
<dbReference type="GO" id="GO:0016020">
    <property type="term" value="C:membrane"/>
    <property type="evidence" value="ECO:0007669"/>
    <property type="project" value="UniProtKB-SubCell"/>
</dbReference>
<dbReference type="InterPro" id="IPR051533">
    <property type="entry name" value="WaaL-like"/>
</dbReference>
<name>A0A4Q7NQB4_9ACTN</name>
<feature type="transmembrane region" description="Helical" evidence="5">
    <location>
        <begin position="176"/>
        <end position="194"/>
    </location>
</feature>
<feature type="transmembrane region" description="Helical" evidence="5">
    <location>
        <begin position="58"/>
        <end position="76"/>
    </location>
</feature>
<evidence type="ECO:0000256" key="5">
    <source>
        <dbReference type="SAM" id="Phobius"/>
    </source>
</evidence>
<evidence type="ECO:0000256" key="3">
    <source>
        <dbReference type="ARBA" id="ARBA00022989"/>
    </source>
</evidence>
<comment type="caution">
    <text evidence="7">The sequence shown here is derived from an EMBL/GenBank/DDBJ whole genome shotgun (WGS) entry which is preliminary data.</text>
</comment>
<dbReference type="Proteomes" id="UP000293638">
    <property type="component" value="Unassembled WGS sequence"/>
</dbReference>
<dbReference type="PANTHER" id="PTHR37422">
    <property type="entry name" value="TEICHURONIC ACID BIOSYNTHESIS PROTEIN TUAE"/>
    <property type="match status" value="1"/>
</dbReference>
<feature type="transmembrane region" description="Helical" evidence="5">
    <location>
        <begin position="251"/>
        <end position="281"/>
    </location>
</feature>
<keyword evidence="2 5" id="KW-0812">Transmembrane</keyword>
<keyword evidence="4 5" id="KW-0472">Membrane</keyword>
<comment type="subcellular location">
    <subcellularLocation>
        <location evidence="1">Membrane</location>
        <topology evidence="1">Multi-pass membrane protein</topology>
    </subcellularLocation>
</comment>
<dbReference type="OrthoDB" id="7295126at2"/>
<evidence type="ECO:0000256" key="2">
    <source>
        <dbReference type="ARBA" id="ARBA00022692"/>
    </source>
</evidence>
<evidence type="ECO:0000259" key="6">
    <source>
        <dbReference type="Pfam" id="PF04932"/>
    </source>
</evidence>
<reference evidence="7 8" key="1">
    <citation type="submission" date="2019-02" db="EMBL/GenBank/DDBJ databases">
        <title>Genomic Encyclopedia of Type Strains, Phase IV (KMG-IV): sequencing the most valuable type-strain genomes for metagenomic binning, comparative biology and taxonomic classification.</title>
        <authorList>
            <person name="Goeker M."/>
        </authorList>
    </citation>
    <scope>NUCLEOTIDE SEQUENCE [LARGE SCALE GENOMIC DNA]</scope>
    <source>
        <strain evidence="7 8">DSM 45622</strain>
    </source>
</reference>
<dbReference type="GO" id="GO:0016874">
    <property type="term" value="F:ligase activity"/>
    <property type="evidence" value="ECO:0007669"/>
    <property type="project" value="UniProtKB-KW"/>
</dbReference>
<feature type="transmembrane region" description="Helical" evidence="5">
    <location>
        <begin position="417"/>
        <end position="434"/>
    </location>
</feature>